<dbReference type="Pfam" id="PF08125">
    <property type="entry name" value="Mannitol_dh_C"/>
    <property type="match status" value="1"/>
</dbReference>
<evidence type="ECO:0000256" key="2">
    <source>
        <dbReference type="ARBA" id="ARBA00012939"/>
    </source>
</evidence>
<dbReference type="RefSeq" id="WP_203842043.1">
    <property type="nucleotide sequence ID" value="NZ_BAAATV010000015.1"/>
</dbReference>
<gene>
    <name evidence="9" type="ORF">Ahu01nite_081730</name>
</gene>
<dbReference type="EC" id="1.1.1.17" evidence="2"/>
<dbReference type="InterPro" id="IPR008927">
    <property type="entry name" value="6-PGluconate_DH-like_C_sf"/>
</dbReference>
<evidence type="ECO:0000256" key="4">
    <source>
        <dbReference type="ARBA" id="ARBA00023002"/>
    </source>
</evidence>
<dbReference type="InterPro" id="IPR050988">
    <property type="entry name" value="Mannitol_DH/Oxidoreductase"/>
</dbReference>
<comment type="similarity">
    <text evidence="1">Belongs to the mannitol dehydrogenase family.</text>
</comment>
<name>A0ABQ4A2I3_9ACTN</name>
<dbReference type="InterPro" id="IPR013118">
    <property type="entry name" value="Mannitol_DH_C"/>
</dbReference>
<dbReference type="PRINTS" id="PR00084">
    <property type="entry name" value="MTLDHDRGNASE"/>
</dbReference>
<dbReference type="PROSITE" id="PS00974">
    <property type="entry name" value="MANNITOL_DHGENASE"/>
    <property type="match status" value="1"/>
</dbReference>
<evidence type="ECO:0000256" key="1">
    <source>
        <dbReference type="ARBA" id="ARBA00006541"/>
    </source>
</evidence>
<dbReference type="Gene3D" id="3.40.50.720">
    <property type="entry name" value="NAD(P)-binding Rossmann-like Domain"/>
    <property type="match status" value="1"/>
</dbReference>
<dbReference type="Gene3D" id="1.10.1040.10">
    <property type="entry name" value="N-(1-d-carboxylethyl)-l-norvaline Dehydrogenase, domain 2"/>
    <property type="match status" value="1"/>
</dbReference>
<reference evidence="9 10" key="1">
    <citation type="submission" date="2021-01" db="EMBL/GenBank/DDBJ databases">
        <title>Whole genome shotgun sequence of Actinoplanes humidus NBRC 14915.</title>
        <authorList>
            <person name="Komaki H."/>
            <person name="Tamura T."/>
        </authorList>
    </citation>
    <scope>NUCLEOTIDE SEQUENCE [LARGE SCALE GENOMIC DNA]</scope>
    <source>
        <strain evidence="9 10">NBRC 14915</strain>
    </source>
</reference>
<dbReference type="PANTHER" id="PTHR43362:SF1">
    <property type="entry name" value="MANNITOL DEHYDROGENASE 2-RELATED"/>
    <property type="match status" value="1"/>
</dbReference>
<dbReference type="PANTHER" id="PTHR43362">
    <property type="entry name" value="MANNITOL DEHYDROGENASE DSF1-RELATED"/>
    <property type="match status" value="1"/>
</dbReference>
<evidence type="ECO:0000259" key="7">
    <source>
        <dbReference type="Pfam" id="PF01232"/>
    </source>
</evidence>
<evidence type="ECO:0000313" key="9">
    <source>
        <dbReference type="EMBL" id="GIE25071.1"/>
    </source>
</evidence>
<dbReference type="InterPro" id="IPR013328">
    <property type="entry name" value="6PGD_dom2"/>
</dbReference>
<dbReference type="EMBL" id="BOMN01000115">
    <property type="protein sequence ID" value="GIE25071.1"/>
    <property type="molecule type" value="Genomic_DNA"/>
</dbReference>
<dbReference type="Proteomes" id="UP000603200">
    <property type="component" value="Unassembled WGS sequence"/>
</dbReference>
<accession>A0ABQ4A2I3</accession>
<organism evidence="9 10">
    <name type="scientific">Winogradskya humida</name>
    <dbReference type="NCBI Taxonomy" id="113566"/>
    <lineage>
        <taxon>Bacteria</taxon>
        <taxon>Bacillati</taxon>
        <taxon>Actinomycetota</taxon>
        <taxon>Actinomycetes</taxon>
        <taxon>Micromonosporales</taxon>
        <taxon>Micromonosporaceae</taxon>
        <taxon>Winogradskya</taxon>
    </lineage>
</organism>
<evidence type="ECO:0000256" key="6">
    <source>
        <dbReference type="ARBA" id="ARBA00048615"/>
    </source>
</evidence>
<comment type="caution">
    <text evidence="9">The sequence shown here is derived from an EMBL/GenBank/DDBJ whole genome shotgun (WGS) entry which is preliminary data.</text>
</comment>
<dbReference type="InterPro" id="IPR023027">
    <property type="entry name" value="Mannitol_DH_CS"/>
</dbReference>
<dbReference type="SUPFAM" id="SSF48179">
    <property type="entry name" value="6-phosphogluconate dehydrogenase C-terminal domain-like"/>
    <property type="match status" value="1"/>
</dbReference>
<feature type="domain" description="Mannitol dehydrogenase N-terminal" evidence="7">
    <location>
        <begin position="5"/>
        <end position="202"/>
    </location>
</feature>
<dbReference type="SUPFAM" id="SSF51735">
    <property type="entry name" value="NAD(P)-binding Rossmann-fold domains"/>
    <property type="match status" value="1"/>
</dbReference>
<protein>
    <recommendedName>
        <fullName evidence="3">Mannitol-1-phosphate 5-dehydrogenase</fullName>
        <ecNumber evidence="2">1.1.1.17</ecNumber>
    </recommendedName>
</protein>
<keyword evidence="10" id="KW-1185">Reference proteome</keyword>
<evidence type="ECO:0000256" key="3">
    <source>
        <dbReference type="ARBA" id="ARBA00016219"/>
    </source>
</evidence>
<evidence type="ECO:0000256" key="5">
    <source>
        <dbReference type="ARBA" id="ARBA00023027"/>
    </source>
</evidence>
<keyword evidence="4" id="KW-0560">Oxidoreductase</keyword>
<dbReference type="InterPro" id="IPR036291">
    <property type="entry name" value="NAD(P)-bd_dom_sf"/>
</dbReference>
<feature type="domain" description="Mannitol dehydrogenase C-terminal" evidence="8">
    <location>
        <begin position="211"/>
        <end position="340"/>
    </location>
</feature>
<sequence length="380" mass="41026">MKHHLHLGLGNFFRAHQAWYTGADPTWDITAFTGRSPDLAAALTRQNCRYNLVVRGPSEDRIEPQTAIKTALPGTDLAAWCSWMSRPSVAVLTLTVTEAAYADFVPRRLIAGLTARRAAGAGPIAIVPCDNIPANGSTTARAVTALADPALARWITDNVTFVTTMVDRITPRNPAPGVDVITESFTEWILSGDFPAGRPTWEAAGARFVTDVVPHETRKLLLLNGAHTLLAYAGSALGHTTVASAVADPTCRTWLNEWWDEASRHVPLPAPELLAYRAALLTRFANPRIRHTLAQIATDGSQKLPIRVLPVLRAERSAGRLPTGAIRILASWINHLRGTGAPLNDTAAAPYLDRASSSRAILTLLAPDLAHDEDLLKALP</sequence>
<dbReference type="Pfam" id="PF01232">
    <property type="entry name" value="Mannitol_dh"/>
    <property type="match status" value="1"/>
</dbReference>
<dbReference type="InterPro" id="IPR000669">
    <property type="entry name" value="Mannitol_DH"/>
</dbReference>
<proteinExistence type="inferred from homology"/>
<keyword evidence="5" id="KW-0520">NAD</keyword>
<evidence type="ECO:0000313" key="10">
    <source>
        <dbReference type="Proteomes" id="UP000603200"/>
    </source>
</evidence>
<dbReference type="InterPro" id="IPR013131">
    <property type="entry name" value="Mannitol_DH_N"/>
</dbReference>
<comment type="catalytic activity">
    <reaction evidence="6">
        <text>D-mannitol 1-phosphate + NAD(+) = beta-D-fructose 6-phosphate + NADH + H(+)</text>
        <dbReference type="Rhea" id="RHEA:19661"/>
        <dbReference type="ChEBI" id="CHEBI:15378"/>
        <dbReference type="ChEBI" id="CHEBI:57540"/>
        <dbReference type="ChEBI" id="CHEBI:57634"/>
        <dbReference type="ChEBI" id="CHEBI:57945"/>
        <dbReference type="ChEBI" id="CHEBI:61381"/>
        <dbReference type="EC" id="1.1.1.17"/>
    </reaction>
</comment>
<evidence type="ECO:0000259" key="8">
    <source>
        <dbReference type="Pfam" id="PF08125"/>
    </source>
</evidence>